<comment type="caution">
    <text evidence="10">The sequence shown here is derived from an EMBL/GenBank/DDBJ whole genome shotgun (WGS) entry which is preliminary data.</text>
</comment>
<comment type="cofactor">
    <cofactor evidence="8">
        <name>Mg(2+)</name>
        <dbReference type="ChEBI" id="CHEBI:18420"/>
    </cofactor>
    <cofactor evidence="8">
        <name>Mn(2+)</name>
        <dbReference type="ChEBI" id="CHEBI:29035"/>
    </cofactor>
</comment>
<evidence type="ECO:0000313" key="11">
    <source>
        <dbReference type="Proteomes" id="UP000437748"/>
    </source>
</evidence>
<keyword evidence="11" id="KW-1185">Reference proteome</keyword>
<feature type="binding site" evidence="8">
    <location>
        <position position="219"/>
    </location>
    <ligand>
        <name>Mn(2+)</name>
        <dbReference type="ChEBI" id="CHEBI:29035"/>
    </ligand>
</feature>
<dbReference type="InterPro" id="IPR050646">
    <property type="entry name" value="Cas1"/>
</dbReference>
<protein>
    <recommendedName>
        <fullName evidence="8">CRISPR-associated endonuclease Cas1</fullName>
        <ecNumber evidence="8">3.1.-.-</ecNumber>
    </recommendedName>
</protein>
<comment type="similarity">
    <text evidence="8">Belongs to the CRISPR-associated endonuclease Cas1 family.</text>
</comment>
<dbReference type="HAMAP" id="MF_01470">
    <property type="entry name" value="Cas1"/>
    <property type="match status" value="1"/>
</dbReference>
<accession>A0A6N6VUA1</accession>
<keyword evidence="3 8" id="KW-0255">Endonuclease</keyword>
<dbReference type="InterPro" id="IPR042206">
    <property type="entry name" value="CRISPR-assoc_Cas1_C"/>
</dbReference>
<keyword evidence="4 8" id="KW-0378">Hydrolase</keyword>
<comment type="function">
    <text evidence="8">CRISPR (clustered regularly interspaced short palindromic repeat), is an adaptive immune system that provides protection against mobile genetic elements (viruses, transposable elements and conjugative plasmids). CRISPR clusters contain spacers, sequences complementary to antecedent mobile elements, and target invading nucleic acids. CRISPR clusters are transcribed and processed into CRISPR RNA (crRNA). Acts as a dsDNA endonuclease. Involved in the integration of spacer DNA into the CRISPR cassette.</text>
</comment>
<dbReference type="PANTHER" id="PTHR34353">
    <property type="entry name" value="CRISPR-ASSOCIATED ENDONUCLEASE CAS1 1"/>
    <property type="match status" value="1"/>
</dbReference>
<dbReference type="NCBIfam" id="TIGR03638">
    <property type="entry name" value="cas1_ECOLI"/>
    <property type="match status" value="1"/>
</dbReference>
<keyword evidence="8" id="KW-0464">Manganese</keyword>
<dbReference type="OrthoDB" id="9777847at2"/>
<keyword evidence="7 8" id="KW-0238">DNA-binding</keyword>
<keyword evidence="6 8" id="KW-0051">Antiviral defense</keyword>
<name>A0A6N6VUA1_9BACT</name>
<dbReference type="InterPro" id="IPR033641">
    <property type="entry name" value="Cas1_I-E"/>
</dbReference>
<sequence length="308" mass="34151">MKDLRILPKIRDSLSYLYIEQGIIEQDDKSISVFDETGKVQIPVASLTLLLLGPGTKISHAAVKTTADAGCLIAWSGEESVRFYACGMGETRSSAAIIRQALLFANKETRIDIAKKMYRKRFTDPLPENLSIEQLRGKEGVRVRSIYDQSSIKYGASWKGRSYDRKDWKNSDDFNRALSAANSCLYGVCHSAIVALGYSPALGFIHVGKQLSFVYDIADLYKASLTIPLAFEVASQKPTELERTVRLKLRDEFKSQKILSRIADDIQDIIGEENDNKFQFDSDPAAPGYLAGEDSLMPGGKNHGGNHS</sequence>
<evidence type="ECO:0000256" key="9">
    <source>
        <dbReference type="SAM" id="MobiDB-lite"/>
    </source>
</evidence>
<dbReference type="Gene3D" id="3.100.10.20">
    <property type="entry name" value="CRISPR-associated endonuclease Cas1, N-terminal domain"/>
    <property type="match status" value="1"/>
</dbReference>
<reference evidence="10 11" key="1">
    <citation type="submission" date="2019-10" db="EMBL/GenBank/DDBJ databases">
        <title>New species of Slilvanegrellaceae.</title>
        <authorList>
            <person name="Pitt A."/>
            <person name="Hahn M.W."/>
        </authorList>
    </citation>
    <scope>NUCLEOTIDE SEQUENCE [LARGE SCALE GENOMIC DNA]</scope>
    <source>
        <strain evidence="10 11">SP-Ram-0.45-NSY-1</strain>
    </source>
</reference>
<gene>
    <name evidence="10" type="primary">cas1e</name>
    <name evidence="8" type="synonym">cas1</name>
    <name evidence="10" type="ORF">GCL60_11345</name>
</gene>
<evidence type="ECO:0000313" key="10">
    <source>
        <dbReference type="EMBL" id="KAB8037761.1"/>
    </source>
</evidence>
<proteinExistence type="inferred from homology"/>
<keyword evidence="5 8" id="KW-0460">Magnesium</keyword>
<evidence type="ECO:0000256" key="6">
    <source>
        <dbReference type="ARBA" id="ARBA00023118"/>
    </source>
</evidence>
<dbReference type="GO" id="GO:0016787">
    <property type="term" value="F:hydrolase activity"/>
    <property type="evidence" value="ECO:0007669"/>
    <property type="project" value="UniProtKB-KW"/>
</dbReference>
<comment type="subunit">
    <text evidence="8">Homodimer, forms a heterotetramer with a Cas2 homodimer.</text>
</comment>
<dbReference type="GO" id="GO:0043571">
    <property type="term" value="P:maintenance of CRISPR repeat elements"/>
    <property type="evidence" value="ECO:0007669"/>
    <property type="project" value="UniProtKB-UniRule"/>
</dbReference>
<dbReference type="GO" id="GO:0004520">
    <property type="term" value="F:DNA endonuclease activity"/>
    <property type="evidence" value="ECO:0007669"/>
    <property type="project" value="InterPro"/>
</dbReference>
<evidence type="ECO:0000256" key="2">
    <source>
        <dbReference type="ARBA" id="ARBA00022723"/>
    </source>
</evidence>
<dbReference type="EMBL" id="WFLM01000004">
    <property type="protein sequence ID" value="KAB8037761.1"/>
    <property type="molecule type" value="Genomic_DNA"/>
</dbReference>
<dbReference type="CDD" id="cd09719">
    <property type="entry name" value="Cas1_I-E"/>
    <property type="match status" value="1"/>
</dbReference>
<evidence type="ECO:0000256" key="8">
    <source>
        <dbReference type="HAMAP-Rule" id="MF_01470"/>
    </source>
</evidence>
<evidence type="ECO:0000256" key="3">
    <source>
        <dbReference type="ARBA" id="ARBA00022759"/>
    </source>
</evidence>
<evidence type="ECO:0000256" key="7">
    <source>
        <dbReference type="ARBA" id="ARBA00023125"/>
    </source>
</evidence>
<dbReference type="InterPro" id="IPR042211">
    <property type="entry name" value="CRISPR-assoc_Cas1_N"/>
</dbReference>
<dbReference type="GO" id="GO:0051607">
    <property type="term" value="P:defense response to virus"/>
    <property type="evidence" value="ECO:0007669"/>
    <property type="project" value="UniProtKB-UniRule"/>
</dbReference>
<dbReference type="EC" id="3.1.-.-" evidence="8"/>
<evidence type="ECO:0000256" key="4">
    <source>
        <dbReference type="ARBA" id="ARBA00022801"/>
    </source>
</evidence>
<dbReference type="InterPro" id="IPR019851">
    <property type="entry name" value="CRISPR-assoc_Cas1_ECOLI"/>
</dbReference>
<dbReference type="Proteomes" id="UP000437748">
    <property type="component" value="Unassembled WGS sequence"/>
</dbReference>
<dbReference type="NCBIfam" id="TIGR00287">
    <property type="entry name" value="cas1"/>
    <property type="match status" value="1"/>
</dbReference>
<dbReference type="InterPro" id="IPR002729">
    <property type="entry name" value="CRISPR-assoc_Cas1"/>
</dbReference>
<dbReference type="AlphaFoldDB" id="A0A6N6VUA1"/>
<evidence type="ECO:0000256" key="1">
    <source>
        <dbReference type="ARBA" id="ARBA00022722"/>
    </source>
</evidence>
<dbReference type="Pfam" id="PF01867">
    <property type="entry name" value="Cas_Cas1"/>
    <property type="match status" value="2"/>
</dbReference>
<feature type="binding site" evidence="8">
    <location>
        <position position="139"/>
    </location>
    <ligand>
        <name>Mn(2+)</name>
        <dbReference type="ChEBI" id="CHEBI:29035"/>
    </ligand>
</feature>
<keyword evidence="2 8" id="KW-0479">Metal-binding</keyword>
<dbReference type="GO" id="GO:0003677">
    <property type="term" value="F:DNA binding"/>
    <property type="evidence" value="ECO:0007669"/>
    <property type="project" value="UniProtKB-KW"/>
</dbReference>
<feature type="region of interest" description="Disordered" evidence="9">
    <location>
        <begin position="276"/>
        <end position="308"/>
    </location>
</feature>
<keyword evidence="1 8" id="KW-0540">Nuclease</keyword>
<dbReference type="GO" id="GO:0046872">
    <property type="term" value="F:metal ion binding"/>
    <property type="evidence" value="ECO:0007669"/>
    <property type="project" value="UniProtKB-UniRule"/>
</dbReference>
<feature type="binding site" evidence="8">
    <location>
        <position position="206"/>
    </location>
    <ligand>
        <name>Mn(2+)</name>
        <dbReference type="ChEBI" id="CHEBI:29035"/>
    </ligand>
</feature>
<dbReference type="Gene3D" id="1.20.120.920">
    <property type="entry name" value="CRISPR-associated endonuclease Cas1, C-terminal domain"/>
    <property type="match status" value="1"/>
</dbReference>
<dbReference type="RefSeq" id="WP_153420838.1">
    <property type="nucleotide sequence ID" value="NZ_WFLM01000004.1"/>
</dbReference>
<dbReference type="PANTHER" id="PTHR34353:SF3">
    <property type="entry name" value="CRISPR-ASSOCIATED ENDONUCLEASE CAS1"/>
    <property type="match status" value="1"/>
</dbReference>
<evidence type="ECO:0000256" key="5">
    <source>
        <dbReference type="ARBA" id="ARBA00022842"/>
    </source>
</evidence>
<organism evidence="10 11">
    <name type="scientific">Silvanigrella paludirubra</name>
    <dbReference type="NCBI Taxonomy" id="2499159"/>
    <lineage>
        <taxon>Bacteria</taxon>
        <taxon>Pseudomonadati</taxon>
        <taxon>Bdellovibrionota</taxon>
        <taxon>Oligoflexia</taxon>
        <taxon>Silvanigrellales</taxon>
        <taxon>Silvanigrellaceae</taxon>
        <taxon>Silvanigrella</taxon>
    </lineage>
</organism>